<dbReference type="InterPro" id="IPR006680">
    <property type="entry name" value="Amidohydro-rel"/>
</dbReference>
<dbReference type="InterPro" id="IPR032465">
    <property type="entry name" value="ACMSD"/>
</dbReference>
<evidence type="ECO:0000259" key="2">
    <source>
        <dbReference type="Pfam" id="PF04909"/>
    </source>
</evidence>
<dbReference type="GO" id="GO:0019748">
    <property type="term" value="P:secondary metabolic process"/>
    <property type="evidence" value="ECO:0007669"/>
    <property type="project" value="TreeGrafter"/>
</dbReference>
<dbReference type="InterPro" id="IPR032466">
    <property type="entry name" value="Metal_Hydrolase"/>
</dbReference>
<feature type="domain" description="Amidohydrolase-related" evidence="2">
    <location>
        <begin position="5"/>
        <end position="264"/>
    </location>
</feature>
<comment type="caution">
    <text evidence="3">The sequence shown here is derived from an EMBL/GenBank/DDBJ whole genome shotgun (WGS) entry which is preliminary data.</text>
</comment>
<dbReference type="Pfam" id="PF04909">
    <property type="entry name" value="Amidohydro_2"/>
    <property type="match status" value="1"/>
</dbReference>
<dbReference type="Proteomes" id="UP000823960">
    <property type="component" value="Unassembled WGS sequence"/>
</dbReference>
<sequence>MRKIVDCHCHVYPEKIALKASRAIGSFYDAPMRYDGRVETVIKASAGAGISKCIIFSVATKPSQTESINRFIASTVEKSPELFVGLGTLHPDSESLEEDIAGIIALGLRGVKLHPDIQGFKADDYRCLRIYELCEKNRLPVLIHCGDNRFDMDNPNRIRPILDIYTNLTVIGAHLGGYTVWEEAVKAFKDCPNFYTDCSSSLSFMEPDRARDIIREYGANKVLFGTDFPMWDASEELSRLYSLGLDGGELELILYKNASRLFGLGLE</sequence>
<reference evidence="3" key="2">
    <citation type="journal article" date="2021" name="PeerJ">
        <title>Extensive microbial diversity within the chicken gut microbiome revealed by metagenomics and culture.</title>
        <authorList>
            <person name="Gilroy R."/>
            <person name="Ravi A."/>
            <person name="Getino M."/>
            <person name="Pursley I."/>
            <person name="Horton D.L."/>
            <person name="Alikhan N.F."/>
            <person name="Baker D."/>
            <person name="Gharbi K."/>
            <person name="Hall N."/>
            <person name="Watson M."/>
            <person name="Adriaenssens E.M."/>
            <person name="Foster-Nyarko E."/>
            <person name="Jarju S."/>
            <person name="Secka A."/>
            <person name="Antonio M."/>
            <person name="Oren A."/>
            <person name="Chaudhuri R.R."/>
            <person name="La Ragione R."/>
            <person name="Hildebrand F."/>
            <person name="Pallen M.J."/>
        </authorList>
    </citation>
    <scope>NUCLEOTIDE SEQUENCE</scope>
    <source>
        <strain evidence="3">1370</strain>
    </source>
</reference>
<dbReference type="GO" id="GO:0005737">
    <property type="term" value="C:cytoplasm"/>
    <property type="evidence" value="ECO:0007669"/>
    <property type="project" value="TreeGrafter"/>
</dbReference>
<accession>A0A9D1NQS2</accession>
<protein>
    <submittedName>
        <fullName evidence="3">Amidohydrolase</fullName>
    </submittedName>
</protein>
<dbReference type="AlphaFoldDB" id="A0A9D1NQS2"/>
<dbReference type="GO" id="GO:0016831">
    <property type="term" value="F:carboxy-lyase activity"/>
    <property type="evidence" value="ECO:0007669"/>
    <property type="project" value="InterPro"/>
</dbReference>
<reference evidence="3" key="1">
    <citation type="submission" date="2020-10" db="EMBL/GenBank/DDBJ databases">
        <authorList>
            <person name="Gilroy R."/>
        </authorList>
    </citation>
    <scope>NUCLEOTIDE SEQUENCE</scope>
    <source>
        <strain evidence="3">1370</strain>
    </source>
</reference>
<dbReference type="PANTHER" id="PTHR21240:SF28">
    <property type="entry name" value="ISO-OROTATE DECARBOXYLASE (EUROFUNG)"/>
    <property type="match status" value="1"/>
</dbReference>
<evidence type="ECO:0000313" key="4">
    <source>
        <dbReference type="Proteomes" id="UP000823960"/>
    </source>
</evidence>
<evidence type="ECO:0000313" key="3">
    <source>
        <dbReference type="EMBL" id="HIV10385.1"/>
    </source>
</evidence>
<dbReference type="SUPFAM" id="SSF51556">
    <property type="entry name" value="Metallo-dependent hydrolases"/>
    <property type="match status" value="1"/>
</dbReference>
<dbReference type="PANTHER" id="PTHR21240">
    <property type="entry name" value="2-AMINO-3-CARBOXYLMUCONATE-6-SEMIALDEHYDE DECARBOXYLASE"/>
    <property type="match status" value="1"/>
</dbReference>
<dbReference type="CDD" id="cd01292">
    <property type="entry name" value="metallo-dependent_hydrolases"/>
    <property type="match status" value="1"/>
</dbReference>
<keyword evidence="1" id="KW-0456">Lyase</keyword>
<evidence type="ECO:0000256" key="1">
    <source>
        <dbReference type="ARBA" id="ARBA00023239"/>
    </source>
</evidence>
<name>A0A9D1NQS2_9FIRM</name>
<organism evidence="3 4">
    <name type="scientific">Candidatus Faeciplasma avium</name>
    <dbReference type="NCBI Taxonomy" id="2840798"/>
    <lineage>
        <taxon>Bacteria</taxon>
        <taxon>Bacillati</taxon>
        <taxon>Bacillota</taxon>
        <taxon>Clostridia</taxon>
        <taxon>Eubacteriales</taxon>
        <taxon>Oscillospiraceae</taxon>
        <taxon>Oscillospiraceae incertae sedis</taxon>
        <taxon>Candidatus Faeciplasma</taxon>
    </lineage>
</organism>
<dbReference type="Gene3D" id="3.20.20.140">
    <property type="entry name" value="Metal-dependent hydrolases"/>
    <property type="match status" value="1"/>
</dbReference>
<dbReference type="EMBL" id="DVOL01000021">
    <property type="protein sequence ID" value="HIV10385.1"/>
    <property type="molecule type" value="Genomic_DNA"/>
</dbReference>
<proteinExistence type="predicted"/>
<gene>
    <name evidence="3" type="ORF">IAD28_01655</name>
</gene>
<dbReference type="GO" id="GO:0016787">
    <property type="term" value="F:hydrolase activity"/>
    <property type="evidence" value="ECO:0007669"/>
    <property type="project" value="InterPro"/>
</dbReference>